<evidence type="ECO:0000313" key="4">
    <source>
        <dbReference type="EMBL" id="KAK2082785.1"/>
    </source>
</evidence>
<keyword evidence="5" id="KW-1185">Reference proteome</keyword>
<dbReference type="EMBL" id="JASSZA010000023">
    <property type="protein sequence ID" value="KAK2082785.1"/>
    <property type="molecule type" value="Genomic_DNA"/>
</dbReference>
<dbReference type="InterPro" id="IPR031320">
    <property type="entry name" value="GAGE"/>
</dbReference>
<feature type="domain" description="GAGE" evidence="3">
    <location>
        <begin position="6"/>
        <end position="50"/>
    </location>
</feature>
<dbReference type="Pfam" id="PF05831">
    <property type="entry name" value="GAGE"/>
    <property type="match status" value="1"/>
</dbReference>
<accession>A0ABQ9TDT2</accession>
<dbReference type="InterPro" id="IPR008625">
    <property type="entry name" value="GAGE_fam"/>
</dbReference>
<dbReference type="Proteomes" id="UP001266305">
    <property type="component" value="Unassembled WGS sequence"/>
</dbReference>
<evidence type="ECO:0000256" key="1">
    <source>
        <dbReference type="ARBA" id="ARBA00007043"/>
    </source>
</evidence>
<feature type="region of interest" description="Disordered" evidence="2">
    <location>
        <begin position="41"/>
        <end position="82"/>
    </location>
</feature>
<evidence type="ECO:0000256" key="2">
    <source>
        <dbReference type="SAM" id="MobiDB-lite"/>
    </source>
</evidence>
<comment type="similarity">
    <text evidence="1">Belongs to the GAGE family.</text>
</comment>
<name>A0ABQ9TDT2_SAGOE</name>
<evidence type="ECO:0000259" key="3">
    <source>
        <dbReference type="Pfam" id="PF05831"/>
    </source>
</evidence>
<dbReference type="PANTHER" id="PTHR14047:SF33">
    <property type="entry name" value="X ANTIGEN FAMILY MEMBER 5"/>
    <property type="match status" value="1"/>
</dbReference>
<comment type="caution">
    <text evidence="4">The sequence shown here is derived from an EMBL/GenBank/DDBJ whole genome shotgun (WGS) entry which is preliminary data.</text>
</comment>
<evidence type="ECO:0000313" key="5">
    <source>
        <dbReference type="Proteomes" id="UP001266305"/>
    </source>
</evidence>
<sequence>MIVMASGPEPETDNQELVEPMTVCEHGDGPDVQEMCLPNPEQVQLPQEGLKPEAGSEEQVQPMPECEPKDSPAAKRIRLQNP</sequence>
<proteinExistence type="inferred from homology"/>
<dbReference type="PANTHER" id="PTHR14047">
    <property type="entry name" value="P ANTIGEN FAMILY MEMBER 5-RELATED"/>
    <property type="match status" value="1"/>
</dbReference>
<protein>
    <recommendedName>
        <fullName evidence="3">GAGE domain-containing protein</fullName>
    </recommendedName>
</protein>
<reference evidence="4 5" key="1">
    <citation type="submission" date="2023-05" db="EMBL/GenBank/DDBJ databases">
        <title>B98-5 Cell Line De Novo Hybrid Assembly: An Optical Mapping Approach.</title>
        <authorList>
            <person name="Kananen K."/>
            <person name="Auerbach J.A."/>
            <person name="Kautto E."/>
            <person name="Blachly J.S."/>
        </authorList>
    </citation>
    <scope>NUCLEOTIDE SEQUENCE [LARGE SCALE GENOMIC DNA]</scope>
    <source>
        <strain evidence="4">B95-8</strain>
        <tissue evidence="4">Cell line</tissue>
    </source>
</reference>
<organism evidence="4 5">
    <name type="scientific">Saguinus oedipus</name>
    <name type="common">Cotton-top tamarin</name>
    <name type="synonym">Oedipomidas oedipus</name>
    <dbReference type="NCBI Taxonomy" id="9490"/>
    <lineage>
        <taxon>Eukaryota</taxon>
        <taxon>Metazoa</taxon>
        <taxon>Chordata</taxon>
        <taxon>Craniata</taxon>
        <taxon>Vertebrata</taxon>
        <taxon>Euteleostomi</taxon>
        <taxon>Mammalia</taxon>
        <taxon>Eutheria</taxon>
        <taxon>Euarchontoglires</taxon>
        <taxon>Primates</taxon>
        <taxon>Haplorrhini</taxon>
        <taxon>Platyrrhini</taxon>
        <taxon>Cebidae</taxon>
        <taxon>Callitrichinae</taxon>
        <taxon>Saguinus</taxon>
    </lineage>
</organism>
<gene>
    <name evidence="4" type="ORF">P7K49_038021</name>
</gene>